<dbReference type="RefSeq" id="WP_048551269.1">
    <property type="nucleotide sequence ID" value="NZ_HF570958.1"/>
</dbReference>
<dbReference type="Pfam" id="PF00479">
    <property type="entry name" value="G6PD_N"/>
    <property type="match status" value="1"/>
</dbReference>
<evidence type="ECO:0000256" key="2">
    <source>
        <dbReference type="ARBA" id="ARBA00022526"/>
    </source>
</evidence>
<evidence type="ECO:0000259" key="7">
    <source>
        <dbReference type="Pfam" id="PF02781"/>
    </source>
</evidence>
<dbReference type="InterPro" id="IPR001282">
    <property type="entry name" value="G6P_DH"/>
</dbReference>
<dbReference type="EMBL" id="CAJB01000346">
    <property type="protein sequence ID" value="CCH79290.1"/>
    <property type="molecule type" value="Genomic_DNA"/>
</dbReference>
<evidence type="ECO:0000256" key="1">
    <source>
        <dbReference type="ARBA" id="ARBA00004937"/>
    </source>
</evidence>
<keyword evidence="4 8" id="KW-0560">Oxidoreductase</keyword>
<protein>
    <submittedName>
        <fullName evidence="8">Glucose-6-phosphate 1-dehydrogenase</fullName>
        <ecNumber evidence="8">1.1.1.49</ecNumber>
    </submittedName>
</protein>
<comment type="pathway">
    <text evidence="1">Carbohydrate degradation; pentose phosphate pathway; D-ribulose 5-phosphate from D-glucose 6-phosphate (oxidative stage): step 1/3.</text>
</comment>
<evidence type="ECO:0000256" key="4">
    <source>
        <dbReference type="ARBA" id="ARBA00023002"/>
    </source>
</evidence>
<dbReference type="STRING" id="1194083.BN12_410047"/>
<gene>
    <name evidence="8" type="ORF">BN12_410047</name>
</gene>
<dbReference type="GO" id="GO:0050661">
    <property type="term" value="F:NADP binding"/>
    <property type="evidence" value="ECO:0007669"/>
    <property type="project" value="InterPro"/>
</dbReference>
<keyword evidence="5" id="KW-0119">Carbohydrate metabolism</keyword>
<dbReference type="EC" id="1.1.1.49" evidence="8"/>
<dbReference type="GO" id="GO:0004345">
    <property type="term" value="F:glucose-6-phosphate dehydrogenase activity"/>
    <property type="evidence" value="ECO:0007669"/>
    <property type="project" value="UniProtKB-EC"/>
</dbReference>
<dbReference type="PANTHER" id="PTHR23429:SF0">
    <property type="entry name" value="GLUCOSE-6-PHOSPHATE 1-DEHYDROGENASE"/>
    <property type="match status" value="1"/>
</dbReference>
<dbReference type="Gene3D" id="3.30.360.10">
    <property type="entry name" value="Dihydrodipicolinate Reductase, domain 2"/>
    <property type="match status" value="1"/>
</dbReference>
<dbReference type="AlphaFoldDB" id="A0A077M5F1"/>
<dbReference type="InterPro" id="IPR022674">
    <property type="entry name" value="G6P_DH_NAD-bd"/>
</dbReference>
<dbReference type="GO" id="GO:0009051">
    <property type="term" value="P:pentose-phosphate shunt, oxidative branch"/>
    <property type="evidence" value="ECO:0007669"/>
    <property type="project" value="TreeGrafter"/>
</dbReference>
<comment type="caution">
    <text evidence="8">The sequence shown here is derived from an EMBL/GenBank/DDBJ whole genome shotgun (WGS) entry which is preliminary data.</text>
</comment>
<dbReference type="GO" id="GO:0005829">
    <property type="term" value="C:cytosol"/>
    <property type="evidence" value="ECO:0007669"/>
    <property type="project" value="TreeGrafter"/>
</dbReference>
<proteinExistence type="predicted"/>
<keyword evidence="2" id="KW-0313">Glucose metabolism</keyword>
<dbReference type="PIRSF" id="PIRSF000110">
    <property type="entry name" value="G6PD"/>
    <property type="match status" value="1"/>
</dbReference>
<evidence type="ECO:0000313" key="9">
    <source>
        <dbReference type="Proteomes" id="UP000035721"/>
    </source>
</evidence>
<accession>A0A077M5F1</accession>
<evidence type="ECO:0000256" key="5">
    <source>
        <dbReference type="ARBA" id="ARBA00023277"/>
    </source>
</evidence>
<dbReference type="SUPFAM" id="SSF55347">
    <property type="entry name" value="Glyceraldehyde-3-phosphate dehydrogenase-like, C-terminal domain"/>
    <property type="match status" value="1"/>
</dbReference>
<dbReference type="InterPro" id="IPR036291">
    <property type="entry name" value="NAD(P)-bd_dom_sf"/>
</dbReference>
<keyword evidence="9" id="KW-1185">Reference proteome</keyword>
<dbReference type="InterPro" id="IPR022675">
    <property type="entry name" value="G6P_DH_C"/>
</dbReference>
<dbReference type="PANTHER" id="PTHR23429">
    <property type="entry name" value="GLUCOSE-6-PHOSPHATE 1-DEHYDROGENASE G6PD"/>
    <property type="match status" value="1"/>
</dbReference>
<dbReference type="Proteomes" id="UP000035721">
    <property type="component" value="Unassembled WGS sequence"/>
</dbReference>
<dbReference type="Gene3D" id="3.40.50.720">
    <property type="entry name" value="NAD(P)-binding Rossmann-like Domain"/>
    <property type="match status" value="1"/>
</dbReference>
<organism evidence="8 9">
    <name type="scientific">Nostocoides japonicum T1-X7</name>
    <dbReference type="NCBI Taxonomy" id="1194083"/>
    <lineage>
        <taxon>Bacteria</taxon>
        <taxon>Bacillati</taxon>
        <taxon>Actinomycetota</taxon>
        <taxon>Actinomycetes</taxon>
        <taxon>Micrococcales</taxon>
        <taxon>Intrasporangiaceae</taxon>
        <taxon>Nostocoides</taxon>
    </lineage>
</organism>
<dbReference type="SUPFAM" id="SSF51735">
    <property type="entry name" value="NAD(P)-binding Rossmann-fold domains"/>
    <property type="match status" value="1"/>
</dbReference>
<evidence type="ECO:0000256" key="3">
    <source>
        <dbReference type="ARBA" id="ARBA00022857"/>
    </source>
</evidence>
<evidence type="ECO:0000259" key="6">
    <source>
        <dbReference type="Pfam" id="PF00479"/>
    </source>
</evidence>
<feature type="domain" description="Glucose-6-phosphate dehydrogenase NAD-binding" evidence="6">
    <location>
        <begin position="12"/>
        <end position="177"/>
    </location>
</feature>
<feature type="domain" description="Glucose-6-phosphate dehydrogenase C-terminal" evidence="7">
    <location>
        <begin position="181"/>
        <end position="455"/>
    </location>
</feature>
<evidence type="ECO:0000313" key="8">
    <source>
        <dbReference type="EMBL" id="CCH79290.1"/>
    </source>
</evidence>
<dbReference type="PRINTS" id="PR00079">
    <property type="entry name" value="G6PDHDRGNASE"/>
</dbReference>
<dbReference type="Pfam" id="PF02781">
    <property type="entry name" value="G6PD_C"/>
    <property type="match status" value="1"/>
</dbReference>
<name>A0A077M5F1_9MICO</name>
<sequence>MAQTQAPTTLLILGAHGDLTHRLLLPGLATLLDADRHRHVRVVGADRVEVSHEDWTALVADSFGLAKVPKKVADPVLRRTAYVRTDVLDANSLRQAVEAGGDGPLVIFFALPPQITMKACEILARLDLPATTRLALEKPFGTDRRSAVAFNRLLSRAVPEDNIFRIDHFLGVSTVLNLIGMRFANRVLQQVWDGEQIEKVEIVYDEDLALEGRAGYYDGAGALKDMLQSHLLQMLSIFAMESIATLDARELQEQKSQALRATRLWGGSPKRSSRRARYTAGSIGDRAIPDYAKEEGVDPARHTETLAEVTLEVVNNRWKGVPFVLRSGKALGTPRKQVVVHFRPVAHVPKGFRGETGGDRLVIDLKPGGVSFTVTMNAEGDPLDLEQKTLSATLAAPRMQPYGEVLGYILDGDQLLSVGGDAAVDCWRIMEPVITAWAADKVPLESYAAGSAGPDGWPSNADA</sequence>
<keyword evidence="3" id="KW-0521">NADP</keyword>
<dbReference type="GO" id="GO:0006006">
    <property type="term" value="P:glucose metabolic process"/>
    <property type="evidence" value="ECO:0007669"/>
    <property type="project" value="UniProtKB-KW"/>
</dbReference>
<dbReference type="NCBIfam" id="NF009492">
    <property type="entry name" value="PRK12853.1-3"/>
    <property type="match status" value="1"/>
</dbReference>
<reference evidence="8 9" key="1">
    <citation type="journal article" date="2013" name="ISME J.">
        <title>A metabolic model for members of the genus Tetrasphaera involved in enhanced biological phosphorus removal.</title>
        <authorList>
            <person name="Kristiansen R."/>
            <person name="Nguyen H.T.T."/>
            <person name="Saunders A.M."/>
            <person name="Nielsen J.L."/>
            <person name="Wimmer R."/>
            <person name="Le V.Q."/>
            <person name="McIlroy S.J."/>
            <person name="Petrovski S."/>
            <person name="Seviour R.J."/>
            <person name="Calteau A."/>
            <person name="Nielsen K.L."/>
            <person name="Nielsen P.H."/>
        </authorList>
    </citation>
    <scope>NUCLEOTIDE SEQUENCE [LARGE SCALE GENOMIC DNA]</scope>
    <source>
        <strain evidence="8 9">T1-X7</strain>
    </source>
</reference>